<dbReference type="PROSITE" id="PS50304">
    <property type="entry name" value="TUDOR"/>
    <property type="match status" value="1"/>
</dbReference>
<feature type="compositionally biased region" description="Polar residues" evidence="9">
    <location>
        <begin position="179"/>
        <end position="196"/>
    </location>
</feature>
<protein>
    <recommendedName>
        <fullName evidence="10">Tudor domain-containing protein</fullName>
    </recommendedName>
</protein>
<evidence type="ECO:0000256" key="9">
    <source>
        <dbReference type="SAM" id="MobiDB-lite"/>
    </source>
</evidence>
<feature type="compositionally biased region" description="Basic and acidic residues" evidence="9">
    <location>
        <begin position="302"/>
        <end position="317"/>
    </location>
</feature>
<comment type="caution">
    <text evidence="11">The sequence shown here is derived from an EMBL/GenBank/DDBJ whole genome shotgun (WGS) entry which is preliminary data.</text>
</comment>
<feature type="compositionally biased region" description="Basic residues" evidence="9">
    <location>
        <begin position="80"/>
        <end position="95"/>
    </location>
</feature>
<dbReference type="SMART" id="SM00333">
    <property type="entry name" value="TUDOR"/>
    <property type="match status" value="1"/>
</dbReference>
<evidence type="ECO:0000256" key="5">
    <source>
        <dbReference type="ARBA" id="ARBA00022664"/>
    </source>
</evidence>
<keyword evidence="12" id="KW-1185">Reference proteome</keyword>
<evidence type="ECO:0000256" key="8">
    <source>
        <dbReference type="ARBA" id="ARBA00034695"/>
    </source>
</evidence>
<dbReference type="GO" id="GO:0030018">
    <property type="term" value="C:Z disc"/>
    <property type="evidence" value="ECO:0007669"/>
    <property type="project" value="UniProtKB-SubCell"/>
</dbReference>
<reference evidence="11" key="1">
    <citation type="journal article" date="2023" name="Mol. Biol. Evol.">
        <title>Third-Generation Sequencing Reveals the Adaptive Role of the Epigenome in Three Deep-Sea Polychaetes.</title>
        <authorList>
            <person name="Perez M."/>
            <person name="Aroh O."/>
            <person name="Sun Y."/>
            <person name="Lan Y."/>
            <person name="Juniper S.K."/>
            <person name="Young C.R."/>
            <person name="Angers B."/>
            <person name="Qian P.Y."/>
        </authorList>
    </citation>
    <scope>NUCLEOTIDE SEQUENCE</scope>
    <source>
        <strain evidence="11">P08H-3</strain>
    </source>
</reference>
<dbReference type="InterPro" id="IPR047298">
    <property type="entry name" value="Tudor_SMN_eumet"/>
</dbReference>
<name>A0AAD9K1Y2_9ANNE</name>
<dbReference type="GO" id="GO:0003723">
    <property type="term" value="F:RNA binding"/>
    <property type="evidence" value="ECO:0007669"/>
    <property type="project" value="InterPro"/>
</dbReference>
<keyword evidence="7" id="KW-0539">Nucleus</keyword>
<comment type="subcellular location">
    <subcellularLocation>
        <location evidence="1">Cytoplasm</location>
        <location evidence="1">Myofibril</location>
        <location evidence="1">Sarcomere</location>
        <location evidence="1">Z line</location>
    </subcellularLocation>
    <subcellularLocation>
        <location evidence="2">Nucleus</location>
        <location evidence="2">Cajal body</location>
    </subcellularLocation>
    <subcellularLocation>
        <location evidence="8">Nucleus</location>
        <location evidence="8">Gem</location>
    </subcellularLocation>
</comment>
<feature type="region of interest" description="Disordered" evidence="9">
    <location>
        <begin position="65"/>
        <end position="108"/>
    </location>
</feature>
<keyword evidence="4" id="KW-0963">Cytoplasm</keyword>
<organism evidence="11 12">
    <name type="scientific">Paralvinella palmiformis</name>
    <dbReference type="NCBI Taxonomy" id="53620"/>
    <lineage>
        <taxon>Eukaryota</taxon>
        <taxon>Metazoa</taxon>
        <taxon>Spiralia</taxon>
        <taxon>Lophotrochozoa</taxon>
        <taxon>Annelida</taxon>
        <taxon>Polychaeta</taxon>
        <taxon>Sedentaria</taxon>
        <taxon>Canalipalpata</taxon>
        <taxon>Terebellida</taxon>
        <taxon>Terebelliformia</taxon>
        <taxon>Alvinellidae</taxon>
        <taxon>Paralvinella</taxon>
    </lineage>
</organism>
<comment type="similarity">
    <text evidence="3">Belongs to the SMN family.</text>
</comment>
<dbReference type="SUPFAM" id="SSF63748">
    <property type="entry name" value="Tudor/PWWP/MBT"/>
    <property type="match status" value="1"/>
</dbReference>
<accession>A0AAD9K1Y2</accession>
<dbReference type="PANTHER" id="PTHR39267">
    <property type="entry name" value="SURVIVAL MOTOR NEURON-LIKE PROTEIN 1"/>
    <property type="match status" value="1"/>
</dbReference>
<evidence type="ECO:0000313" key="11">
    <source>
        <dbReference type="EMBL" id="KAK2163428.1"/>
    </source>
</evidence>
<evidence type="ECO:0000256" key="2">
    <source>
        <dbReference type="ARBA" id="ARBA00004408"/>
    </source>
</evidence>
<dbReference type="GO" id="GO:0097504">
    <property type="term" value="C:Gemini of Cajal bodies"/>
    <property type="evidence" value="ECO:0007669"/>
    <property type="project" value="UniProtKB-SubCell"/>
</dbReference>
<keyword evidence="6" id="KW-0508">mRNA splicing</keyword>
<keyword evidence="5" id="KW-0507">mRNA processing</keyword>
<dbReference type="InterPro" id="IPR040424">
    <property type="entry name" value="Smn1"/>
</dbReference>
<proteinExistence type="inferred from homology"/>
<dbReference type="CDD" id="cd20398">
    <property type="entry name" value="Tudor_SMN"/>
    <property type="match status" value="1"/>
</dbReference>
<dbReference type="AlphaFoldDB" id="A0AAD9K1Y2"/>
<dbReference type="InterPro" id="IPR002999">
    <property type="entry name" value="Tudor"/>
</dbReference>
<evidence type="ECO:0000256" key="1">
    <source>
        <dbReference type="ARBA" id="ARBA00004216"/>
    </source>
</evidence>
<dbReference type="GO" id="GO:0008380">
    <property type="term" value="P:RNA splicing"/>
    <property type="evidence" value="ECO:0007669"/>
    <property type="project" value="UniProtKB-KW"/>
</dbReference>
<dbReference type="Gene3D" id="2.30.30.140">
    <property type="match status" value="1"/>
</dbReference>
<dbReference type="InterPro" id="IPR047313">
    <property type="entry name" value="SMN_C"/>
</dbReference>
<dbReference type="EMBL" id="JAODUP010000079">
    <property type="protein sequence ID" value="KAK2163428.1"/>
    <property type="molecule type" value="Genomic_DNA"/>
</dbReference>
<dbReference type="Pfam" id="PF20635">
    <property type="entry name" value="SMN_YG-box"/>
    <property type="match status" value="1"/>
</dbReference>
<evidence type="ECO:0000259" key="10">
    <source>
        <dbReference type="PROSITE" id="PS50304"/>
    </source>
</evidence>
<gene>
    <name evidence="11" type="ORF">LSH36_79g01012</name>
</gene>
<dbReference type="GO" id="GO:0006397">
    <property type="term" value="P:mRNA processing"/>
    <property type="evidence" value="ECO:0007669"/>
    <property type="project" value="UniProtKB-KW"/>
</dbReference>
<evidence type="ECO:0000256" key="3">
    <source>
        <dbReference type="ARBA" id="ARBA00005371"/>
    </source>
</evidence>
<dbReference type="Pfam" id="PF20636">
    <property type="entry name" value="SMN_G2-BD"/>
    <property type="match status" value="1"/>
</dbReference>
<dbReference type="CDD" id="cd22851">
    <property type="entry name" value="SMN_N"/>
    <property type="match status" value="1"/>
</dbReference>
<dbReference type="PANTHER" id="PTHR39267:SF1">
    <property type="entry name" value="SURVIVAL MOTOR NEURON PROTEIN"/>
    <property type="match status" value="1"/>
</dbReference>
<dbReference type="InterPro" id="IPR049481">
    <property type="entry name" value="SMN_G2-BD"/>
</dbReference>
<dbReference type="Pfam" id="PF06003">
    <property type="entry name" value="SMN_Tudor"/>
    <property type="match status" value="1"/>
</dbReference>
<dbReference type="InterPro" id="IPR010304">
    <property type="entry name" value="SMN_Tudor"/>
</dbReference>
<feature type="domain" description="Tudor" evidence="10">
    <location>
        <begin position="108"/>
        <end position="168"/>
    </location>
</feature>
<sequence length="328" mass="36928">MFRMVKCLKDEASENVEDELFMKTKCLVPTDLHDDGSDLWDDTALIKAYDEAVNTMKAQLAHSLGDNSEADIRPSIPNPSKKKHKKNRRKHRKRDRSSEQHDSTPSTQFKVGSHCRAIFVEDGQTYEAVVVSIDHENEMCRVRYLGYGNEEDQSITDLLPSREYDDIRTSEVLSECDSLPSSAQGSTSQKPSQFRVPSQHEKKSHRMTMGHEWMPPSPPQPPLPPLCNIGLGFGLPPMMPPLFPPTLGSGIPTFPNGLHPMDIPRPPSIDEELLDNDSEALHSMLISWYMSGYHTGYYQGLKEGKKLDPDEKPKNRTADLSPETGSNR</sequence>
<dbReference type="Proteomes" id="UP001208570">
    <property type="component" value="Unassembled WGS sequence"/>
</dbReference>
<dbReference type="GO" id="GO:0015030">
    <property type="term" value="C:Cajal body"/>
    <property type="evidence" value="ECO:0007669"/>
    <property type="project" value="UniProtKB-SubCell"/>
</dbReference>
<feature type="region of interest" description="Disordered" evidence="9">
    <location>
        <begin position="172"/>
        <end position="218"/>
    </location>
</feature>
<evidence type="ECO:0000256" key="7">
    <source>
        <dbReference type="ARBA" id="ARBA00023242"/>
    </source>
</evidence>
<evidence type="ECO:0000313" key="12">
    <source>
        <dbReference type="Proteomes" id="UP001208570"/>
    </source>
</evidence>
<dbReference type="CDD" id="cd22852">
    <property type="entry name" value="SMN_C"/>
    <property type="match status" value="1"/>
</dbReference>
<evidence type="ECO:0000256" key="6">
    <source>
        <dbReference type="ARBA" id="ARBA00023187"/>
    </source>
</evidence>
<evidence type="ECO:0000256" key="4">
    <source>
        <dbReference type="ARBA" id="ARBA00022490"/>
    </source>
</evidence>
<dbReference type="Gene3D" id="3.40.190.10">
    <property type="entry name" value="Periplasmic binding protein-like II"/>
    <property type="match status" value="1"/>
</dbReference>
<feature type="region of interest" description="Disordered" evidence="9">
    <location>
        <begin position="300"/>
        <end position="328"/>
    </location>
</feature>